<evidence type="ECO:0000259" key="11">
    <source>
        <dbReference type="Pfam" id="PF03033"/>
    </source>
</evidence>
<dbReference type="Pfam" id="PF04101">
    <property type="entry name" value="Glyco_tran_28_C"/>
    <property type="match status" value="1"/>
</dbReference>
<feature type="domain" description="Glycosyltransferase family 28 N-terminal" evidence="11">
    <location>
        <begin position="5"/>
        <end position="142"/>
    </location>
</feature>
<keyword evidence="8 10" id="KW-0131">Cell cycle</keyword>
<evidence type="ECO:0000256" key="6">
    <source>
        <dbReference type="ARBA" id="ARBA00022984"/>
    </source>
</evidence>
<evidence type="ECO:0000256" key="2">
    <source>
        <dbReference type="ARBA" id="ARBA00022618"/>
    </source>
</evidence>
<dbReference type="InterPro" id="IPR004276">
    <property type="entry name" value="GlycoTrans_28_N"/>
</dbReference>
<evidence type="ECO:0000256" key="9">
    <source>
        <dbReference type="ARBA" id="ARBA00023316"/>
    </source>
</evidence>
<keyword evidence="7 10" id="KW-0472">Membrane</keyword>
<gene>
    <name evidence="10" type="primary">murG</name>
    <name evidence="13" type="ORF">BOW51_03195</name>
</gene>
<feature type="binding site" evidence="10">
    <location>
        <position position="245"/>
    </location>
    <ligand>
        <name>UDP-N-acetyl-alpha-D-glucosamine</name>
        <dbReference type="ChEBI" id="CHEBI:57705"/>
    </ligand>
</feature>
<dbReference type="GO" id="GO:0008360">
    <property type="term" value="P:regulation of cell shape"/>
    <property type="evidence" value="ECO:0007669"/>
    <property type="project" value="UniProtKB-KW"/>
</dbReference>
<dbReference type="OrthoDB" id="9808936at2"/>
<evidence type="ECO:0000256" key="10">
    <source>
        <dbReference type="HAMAP-Rule" id="MF_00033"/>
    </source>
</evidence>
<protein>
    <recommendedName>
        <fullName evidence="10">UDP-N-acetylglucosamine--N-acetylmuramyl-(pentapeptide) pyrophosphoryl-undecaprenol N-acetylglucosamine transferase</fullName>
        <ecNumber evidence="10">2.4.1.227</ecNumber>
    </recommendedName>
    <alternativeName>
        <fullName evidence="10">Undecaprenyl-PP-MurNAc-pentapeptide-UDPGlcNAc GlcNAc transferase</fullName>
    </alternativeName>
</protein>
<dbReference type="RefSeq" id="WP_078486075.1">
    <property type="nucleotide sequence ID" value="NZ_MPRJ01000013.1"/>
</dbReference>
<keyword evidence="4 10" id="KW-0808">Transferase</keyword>
<feature type="binding site" evidence="10">
    <location>
        <begin position="12"/>
        <end position="14"/>
    </location>
    <ligand>
        <name>UDP-N-acetyl-alpha-D-glucosamine</name>
        <dbReference type="ChEBI" id="CHEBI:57705"/>
    </ligand>
</feature>
<evidence type="ECO:0000313" key="13">
    <source>
        <dbReference type="EMBL" id="OOZ37289.1"/>
    </source>
</evidence>
<keyword evidence="1 10" id="KW-1003">Cell membrane</keyword>
<keyword evidence="3 10" id="KW-0328">Glycosyltransferase</keyword>
<dbReference type="InterPro" id="IPR007235">
    <property type="entry name" value="Glyco_trans_28_C"/>
</dbReference>
<evidence type="ECO:0000313" key="14">
    <source>
        <dbReference type="Proteomes" id="UP000190896"/>
    </source>
</evidence>
<dbReference type="CDD" id="cd03785">
    <property type="entry name" value="GT28_MurG"/>
    <property type="match status" value="1"/>
</dbReference>
<evidence type="ECO:0000256" key="8">
    <source>
        <dbReference type="ARBA" id="ARBA00023306"/>
    </source>
</evidence>
<evidence type="ECO:0000259" key="12">
    <source>
        <dbReference type="Pfam" id="PF04101"/>
    </source>
</evidence>
<keyword evidence="5 10" id="KW-0133">Cell shape</keyword>
<comment type="pathway">
    <text evidence="10">Cell wall biogenesis; peptidoglycan biosynthesis.</text>
</comment>
<evidence type="ECO:0000256" key="5">
    <source>
        <dbReference type="ARBA" id="ARBA00022960"/>
    </source>
</evidence>
<dbReference type="NCBIfam" id="TIGR01133">
    <property type="entry name" value="murG"/>
    <property type="match status" value="1"/>
</dbReference>
<accession>A0A1T2KWQ7</accession>
<keyword evidence="9 10" id="KW-0961">Cell wall biogenesis/degradation</keyword>
<dbReference type="HAMAP" id="MF_00033">
    <property type="entry name" value="MurG"/>
    <property type="match status" value="1"/>
</dbReference>
<dbReference type="SUPFAM" id="SSF53756">
    <property type="entry name" value="UDP-Glycosyltransferase/glycogen phosphorylase"/>
    <property type="match status" value="1"/>
</dbReference>
<dbReference type="EC" id="2.4.1.227" evidence="10"/>
<comment type="catalytic activity">
    <reaction evidence="10">
        <text>di-trans,octa-cis-undecaprenyl diphospho-N-acetyl-alpha-D-muramoyl-L-alanyl-D-glutamyl-meso-2,6-diaminopimeloyl-D-alanyl-D-alanine + UDP-N-acetyl-alpha-D-glucosamine = di-trans,octa-cis-undecaprenyl diphospho-[N-acetyl-alpha-D-glucosaminyl-(1-&gt;4)]-N-acetyl-alpha-D-muramoyl-L-alanyl-D-glutamyl-meso-2,6-diaminopimeloyl-D-alanyl-D-alanine + UDP + H(+)</text>
        <dbReference type="Rhea" id="RHEA:31227"/>
        <dbReference type="ChEBI" id="CHEBI:15378"/>
        <dbReference type="ChEBI" id="CHEBI:57705"/>
        <dbReference type="ChEBI" id="CHEBI:58223"/>
        <dbReference type="ChEBI" id="CHEBI:61387"/>
        <dbReference type="ChEBI" id="CHEBI:61388"/>
        <dbReference type="EC" id="2.4.1.227"/>
    </reaction>
</comment>
<proteinExistence type="inferred from homology"/>
<feature type="binding site" evidence="10">
    <location>
        <position position="191"/>
    </location>
    <ligand>
        <name>UDP-N-acetyl-alpha-D-glucosamine</name>
        <dbReference type="ChEBI" id="CHEBI:57705"/>
    </ligand>
</feature>
<keyword evidence="2 10" id="KW-0132">Cell division</keyword>
<dbReference type="UniPathway" id="UPA00219"/>
<dbReference type="GO" id="GO:0050511">
    <property type="term" value="F:undecaprenyldiphospho-muramoylpentapeptide beta-N-acetylglucosaminyltransferase activity"/>
    <property type="evidence" value="ECO:0007669"/>
    <property type="project" value="UniProtKB-UniRule"/>
</dbReference>
<dbReference type="GO" id="GO:0071555">
    <property type="term" value="P:cell wall organization"/>
    <property type="evidence" value="ECO:0007669"/>
    <property type="project" value="UniProtKB-KW"/>
</dbReference>
<dbReference type="EMBL" id="MPRJ01000013">
    <property type="protein sequence ID" value="OOZ37289.1"/>
    <property type="molecule type" value="Genomic_DNA"/>
</dbReference>
<dbReference type="GO" id="GO:0051301">
    <property type="term" value="P:cell division"/>
    <property type="evidence" value="ECO:0007669"/>
    <property type="project" value="UniProtKB-KW"/>
</dbReference>
<dbReference type="PANTHER" id="PTHR21015">
    <property type="entry name" value="UDP-N-ACETYLGLUCOSAMINE--N-ACETYLMURAMYL-(PENTAPEPTIDE) PYROPHOSPHORYL-UNDECAPRENOL N-ACETYLGLUCOSAMINE TRANSFERASE 1"/>
    <property type="match status" value="1"/>
</dbReference>
<dbReference type="Pfam" id="PF03033">
    <property type="entry name" value="Glyco_transf_28"/>
    <property type="match status" value="1"/>
</dbReference>
<keyword evidence="14" id="KW-1185">Reference proteome</keyword>
<evidence type="ECO:0000256" key="1">
    <source>
        <dbReference type="ARBA" id="ARBA00022475"/>
    </source>
</evidence>
<dbReference type="InterPro" id="IPR006009">
    <property type="entry name" value="GlcNAc_MurG"/>
</dbReference>
<feature type="binding site" evidence="10">
    <location>
        <position position="163"/>
    </location>
    <ligand>
        <name>UDP-N-acetyl-alpha-D-glucosamine</name>
        <dbReference type="ChEBI" id="CHEBI:57705"/>
    </ligand>
</feature>
<dbReference type="Gene3D" id="3.40.50.2000">
    <property type="entry name" value="Glycogen Phosphorylase B"/>
    <property type="match status" value="2"/>
</dbReference>
<dbReference type="Proteomes" id="UP000190896">
    <property type="component" value="Unassembled WGS sequence"/>
</dbReference>
<dbReference type="GO" id="GO:0005975">
    <property type="term" value="P:carbohydrate metabolic process"/>
    <property type="evidence" value="ECO:0007669"/>
    <property type="project" value="InterPro"/>
</dbReference>
<comment type="function">
    <text evidence="10">Cell wall formation. Catalyzes the transfer of a GlcNAc subunit on undecaprenyl-pyrophosphoryl-MurNAc-pentapeptide (lipid intermediate I) to form undecaprenyl-pyrophosphoryl-MurNAc-(pentapeptide)GlcNAc (lipid intermediate II).</text>
</comment>
<dbReference type="GO" id="GO:0005886">
    <property type="term" value="C:plasma membrane"/>
    <property type="evidence" value="ECO:0007669"/>
    <property type="project" value="UniProtKB-SubCell"/>
</dbReference>
<dbReference type="GO" id="GO:0051991">
    <property type="term" value="F:UDP-N-acetyl-D-glucosamine:N-acetylmuramoyl-L-alanyl-D-glutamyl-meso-2,6-diaminopimelyl-D-alanyl-D-alanine-diphosphoundecaprenol 4-beta-N-acetylglucosaminlytransferase activity"/>
    <property type="evidence" value="ECO:0007669"/>
    <property type="project" value="RHEA"/>
</dbReference>
<organism evidence="13 14">
    <name type="scientific">Solemya velesiana gill symbiont</name>
    <dbReference type="NCBI Taxonomy" id="1918948"/>
    <lineage>
        <taxon>Bacteria</taxon>
        <taxon>Pseudomonadati</taxon>
        <taxon>Pseudomonadota</taxon>
        <taxon>Gammaproteobacteria</taxon>
        <taxon>sulfur-oxidizing symbionts</taxon>
    </lineage>
</organism>
<dbReference type="GO" id="GO:0009252">
    <property type="term" value="P:peptidoglycan biosynthetic process"/>
    <property type="evidence" value="ECO:0007669"/>
    <property type="project" value="UniProtKB-UniRule"/>
</dbReference>
<evidence type="ECO:0000256" key="3">
    <source>
        <dbReference type="ARBA" id="ARBA00022676"/>
    </source>
</evidence>
<feature type="binding site" evidence="10">
    <location>
        <position position="290"/>
    </location>
    <ligand>
        <name>UDP-N-acetyl-alpha-D-glucosamine</name>
        <dbReference type="ChEBI" id="CHEBI:57705"/>
    </ligand>
</feature>
<name>A0A1T2KWQ7_9GAMM</name>
<reference evidence="13 14" key="1">
    <citation type="submission" date="2016-11" db="EMBL/GenBank/DDBJ databases">
        <title>Mixed transmission modes and dynamic genome evolution in an obligate animal-bacterial symbiosis.</title>
        <authorList>
            <person name="Russell S.L."/>
            <person name="Corbett-Detig R.B."/>
            <person name="Cavanaugh C.M."/>
        </authorList>
    </citation>
    <scope>NUCLEOTIDE SEQUENCE [LARGE SCALE GENOMIC DNA]</scope>
    <source>
        <strain evidence="13">Se-Cadez</strain>
    </source>
</reference>
<evidence type="ECO:0000256" key="7">
    <source>
        <dbReference type="ARBA" id="ARBA00023136"/>
    </source>
</evidence>
<dbReference type="PANTHER" id="PTHR21015:SF22">
    <property type="entry name" value="GLYCOSYLTRANSFERASE"/>
    <property type="match status" value="1"/>
</dbReference>
<comment type="subcellular location">
    <subcellularLocation>
        <location evidence="10">Cell membrane</location>
        <topology evidence="10">Peripheral membrane protein</topology>
        <orientation evidence="10">Cytoplasmic side</orientation>
    </subcellularLocation>
</comment>
<feature type="binding site" evidence="10">
    <location>
        <position position="124"/>
    </location>
    <ligand>
        <name>UDP-N-acetyl-alpha-D-glucosamine</name>
        <dbReference type="ChEBI" id="CHEBI:57705"/>
    </ligand>
</feature>
<keyword evidence="6 10" id="KW-0573">Peptidoglycan synthesis</keyword>
<sequence length="358" mass="38385">MDARIMVMAGGTGGHVFPALAVAEELKARGAEIFWLGVPDSFEARVVPEHGIEMEWVSIKGLRGKGLLGWITLPFRLLRAMSQAGLVMLRREPALVLGMGGFVAGPGGLMARLGGIPLVIHEQNAIPGMTNQYLARIATRVLEAFPGSFQTGRRAEVTGNPVRSEIAAIDEPGIRFAERDGRLRLLVLGGSLGAQALNETVPQALALIPEDVRPEVRHQAGSSKLEDAQVSYRNAGVDAQVTSFISDMAEAYAWADLVICRAGALTVAELAAAGVGALLVPYPYAVDDHQTQNAAYLADKGAALLLPQNELTPEYLARQLEPMLEGRVLVRDMAEKSRALALPDATRRVADICEEIVR</sequence>
<comment type="similarity">
    <text evidence="10">Belongs to the glycosyltransferase 28 family. MurG subfamily.</text>
</comment>
<comment type="caution">
    <text evidence="13">The sequence shown here is derived from an EMBL/GenBank/DDBJ whole genome shotgun (WGS) entry which is preliminary data.</text>
</comment>
<feature type="binding site" evidence="10">
    <location>
        <begin position="264"/>
        <end position="269"/>
    </location>
    <ligand>
        <name>UDP-N-acetyl-alpha-D-glucosamine</name>
        <dbReference type="ChEBI" id="CHEBI:57705"/>
    </ligand>
</feature>
<dbReference type="AlphaFoldDB" id="A0A1T2KWQ7"/>
<evidence type="ECO:0000256" key="4">
    <source>
        <dbReference type="ARBA" id="ARBA00022679"/>
    </source>
</evidence>
<feature type="domain" description="Glycosyl transferase family 28 C-terminal" evidence="12">
    <location>
        <begin position="185"/>
        <end position="343"/>
    </location>
</feature>